<proteinExistence type="predicted"/>
<reference evidence="2 3" key="1">
    <citation type="submission" date="2019-04" db="EMBL/GenBank/DDBJ databases">
        <title>Thalassotalea guangxiensis sp. nov., isolated from sediment of the coastal wetland.</title>
        <authorList>
            <person name="Zheng S."/>
            <person name="Zhang D."/>
        </authorList>
    </citation>
    <scope>NUCLEOTIDE SEQUENCE [LARGE SCALE GENOMIC DNA]</scope>
    <source>
        <strain evidence="2 3">ZS-4</strain>
    </source>
</reference>
<feature type="chain" id="PRO_5020187546" description="Lipoprotein" evidence="1">
    <location>
        <begin position="20"/>
        <end position="75"/>
    </location>
</feature>
<feature type="signal peptide" evidence="1">
    <location>
        <begin position="1"/>
        <end position="19"/>
    </location>
</feature>
<accession>A0A4U1B5S5</accession>
<evidence type="ECO:0000256" key="1">
    <source>
        <dbReference type="SAM" id="SignalP"/>
    </source>
</evidence>
<dbReference type="Proteomes" id="UP000307999">
    <property type="component" value="Unassembled WGS sequence"/>
</dbReference>
<dbReference type="OrthoDB" id="6387770at2"/>
<dbReference type="RefSeq" id="WP_136735440.1">
    <property type="nucleotide sequence ID" value="NZ_SWDB01000014.1"/>
</dbReference>
<name>A0A4U1B5S5_9GAMM</name>
<comment type="caution">
    <text evidence="2">The sequence shown here is derived from an EMBL/GenBank/DDBJ whole genome shotgun (WGS) entry which is preliminary data.</text>
</comment>
<dbReference type="AlphaFoldDB" id="A0A4U1B5S5"/>
<keyword evidence="3" id="KW-1185">Reference proteome</keyword>
<evidence type="ECO:0000313" key="3">
    <source>
        <dbReference type="Proteomes" id="UP000307999"/>
    </source>
</evidence>
<evidence type="ECO:0000313" key="2">
    <source>
        <dbReference type="EMBL" id="TKB45733.1"/>
    </source>
</evidence>
<protein>
    <recommendedName>
        <fullName evidence="4">Lipoprotein</fullName>
    </recommendedName>
</protein>
<keyword evidence="1" id="KW-0732">Signal</keyword>
<evidence type="ECO:0008006" key="4">
    <source>
        <dbReference type="Google" id="ProtNLM"/>
    </source>
</evidence>
<sequence length="75" mass="8256">MMKYWIVFTLLLLSGCSSGSQPLSDYVAREVLENLTGSEIRYNGAACANIKNQCPSSDYSEWLHTNGEVACSCTK</sequence>
<organism evidence="2 3">
    <name type="scientific">Thalassotalea mangrovi</name>
    <dbReference type="NCBI Taxonomy" id="2572245"/>
    <lineage>
        <taxon>Bacteria</taxon>
        <taxon>Pseudomonadati</taxon>
        <taxon>Pseudomonadota</taxon>
        <taxon>Gammaproteobacteria</taxon>
        <taxon>Alteromonadales</taxon>
        <taxon>Colwelliaceae</taxon>
        <taxon>Thalassotalea</taxon>
    </lineage>
</organism>
<gene>
    <name evidence="2" type="ORF">E8M12_07325</name>
</gene>
<dbReference type="PROSITE" id="PS51257">
    <property type="entry name" value="PROKAR_LIPOPROTEIN"/>
    <property type="match status" value="1"/>
</dbReference>
<dbReference type="EMBL" id="SWDB01000014">
    <property type="protein sequence ID" value="TKB45733.1"/>
    <property type="molecule type" value="Genomic_DNA"/>
</dbReference>